<evidence type="ECO:0000313" key="10">
    <source>
        <dbReference type="Proteomes" id="UP000092600"/>
    </source>
</evidence>
<dbReference type="AlphaFoldDB" id="A0A199UKE6"/>
<gene>
    <name evidence="9" type="ORF">ACMD2_11926</name>
</gene>
<dbReference type="SUPFAM" id="SSF53474">
    <property type="entry name" value="alpha/beta-Hydrolases"/>
    <property type="match status" value="2"/>
</dbReference>
<evidence type="ECO:0000256" key="7">
    <source>
        <dbReference type="ARBA" id="ARBA00093212"/>
    </source>
</evidence>
<comment type="caution">
    <text evidence="9">The sequence shown here is derived from an EMBL/GenBank/DDBJ whole genome shotgun (WGS) entry which is preliminary data.</text>
</comment>
<comment type="catalytic activity">
    <reaction evidence="7">
        <text>(24S)-24,25-epoxycucurbitadienol + H2O = (24R)-24,25-dihydroxycucurbitadienol</text>
        <dbReference type="Rhea" id="RHEA:81855"/>
        <dbReference type="ChEBI" id="CHEBI:15377"/>
        <dbReference type="ChEBI" id="CHEBI:229949"/>
        <dbReference type="ChEBI" id="CHEBI:229950"/>
    </reaction>
    <physiologicalReaction direction="left-to-right" evidence="7">
        <dbReference type="Rhea" id="RHEA:81856"/>
    </physiologicalReaction>
</comment>
<dbReference type="Proteomes" id="UP000092600">
    <property type="component" value="Unassembled WGS sequence"/>
</dbReference>
<dbReference type="FunFam" id="3.40.50.1820:FF:000161">
    <property type="entry name" value="Epoxide hydrolase"/>
    <property type="match status" value="1"/>
</dbReference>
<evidence type="ECO:0000256" key="6">
    <source>
        <dbReference type="ARBA" id="ARBA00058358"/>
    </source>
</evidence>
<dbReference type="EMBL" id="LSRQ01007187">
    <property type="protein sequence ID" value="OAY65176.1"/>
    <property type="molecule type" value="Genomic_DNA"/>
</dbReference>
<dbReference type="EC" id="3.3.2.10" evidence="2"/>
<comment type="catalytic activity">
    <reaction evidence="5">
        <text>an epoxide + H2O = an ethanediol</text>
        <dbReference type="Rhea" id="RHEA:19037"/>
        <dbReference type="ChEBI" id="CHEBI:15377"/>
        <dbReference type="ChEBI" id="CHEBI:32955"/>
        <dbReference type="ChEBI" id="CHEBI:140594"/>
        <dbReference type="EC" id="3.3.2.10"/>
    </reaction>
    <physiologicalReaction direction="left-to-right" evidence="5">
        <dbReference type="Rhea" id="RHEA:19038"/>
    </physiologicalReaction>
</comment>
<reference evidence="9 10" key="1">
    <citation type="journal article" date="2016" name="DNA Res.">
        <title>The draft genome of MD-2 pineapple using hybrid error correction of long reads.</title>
        <authorList>
            <person name="Redwan R.M."/>
            <person name="Saidin A."/>
            <person name="Kumar S.V."/>
        </authorList>
    </citation>
    <scope>NUCLEOTIDE SEQUENCE [LARGE SCALE GENOMIC DNA]</scope>
    <source>
        <strain evidence="10">cv. MD2</strain>
        <tissue evidence="9">Leaf</tissue>
    </source>
</reference>
<evidence type="ECO:0000256" key="5">
    <source>
        <dbReference type="ARBA" id="ARBA00051067"/>
    </source>
</evidence>
<organism evidence="9 10">
    <name type="scientific">Ananas comosus</name>
    <name type="common">Pineapple</name>
    <name type="synonym">Ananas ananas</name>
    <dbReference type="NCBI Taxonomy" id="4615"/>
    <lineage>
        <taxon>Eukaryota</taxon>
        <taxon>Viridiplantae</taxon>
        <taxon>Streptophyta</taxon>
        <taxon>Embryophyta</taxon>
        <taxon>Tracheophyta</taxon>
        <taxon>Spermatophyta</taxon>
        <taxon>Magnoliopsida</taxon>
        <taxon>Liliopsida</taxon>
        <taxon>Poales</taxon>
        <taxon>Bromeliaceae</taxon>
        <taxon>Bromelioideae</taxon>
        <taxon>Ananas</taxon>
    </lineage>
</organism>
<dbReference type="STRING" id="4615.A0A199UKE6"/>
<dbReference type="InterPro" id="IPR000639">
    <property type="entry name" value="Epox_hydrolase-like"/>
</dbReference>
<accession>A0A199UKE6</accession>
<comment type="pathway">
    <text evidence="1">Secondary metabolite biosynthesis; terpenoid biosynthesis.</text>
</comment>
<evidence type="ECO:0000256" key="4">
    <source>
        <dbReference type="ARBA" id="ARBA00038334"/>
    </source>
</evidence>
<comment type="function">
    <text evidence="6">Epoxide hydrolase involved in the biosynthesis of cucurbitacin and mogroside tetracyclic triterpene natural products (e.g. siamenoside I and mogrosides IV, V and VI). Cucurbitacins have cytotoxic properties and exhibit deterrent taste as a defense barrier against herbivores. Mogrosides are nonsugar highly oxygenated compounds used as high-intensity zero-calorie sweeteners; they also possess pharmacological properties such as regulating immunity, lowering blood sugar and lipid levels, protecting the liver, and acting as antioxidants and antitumor agents. Catalyzes the hydrolysis of aromatic epoxide-containing substrates, such as the conversion of 24,25-epoxycucurbitadienol to 24,25-dihydroxycucurbitadienol.</text>
</comment>
<proteinExistence type="inferred from homology"/>
<feature type="domain" description="AB hydrolase-1" evidence="8">
    <location>
        <begin position="28"/>
        <end position="137"/>
    </location>
</feature>
<dbReference type="GO" id="GO:0004301">
    <property type="term" value="F:epoxide hydrolase activity"/>
    <property type="evidence" value="ECO:0007669"/>
    <property type="project" value="UniProtKB-EC"/>
</dbReference>
<feature type="domain" description="AB hydrolase-1" evidence="8">
    <location>
        <begin position="292"/>
        <end position="375"/>
    </location>
</feature>
<dbReference type="PANTHER" id="PTHR43329">
    <property type="entry name" value="EPOXIDE HYDROLASE"/>
    <property type="match status" value="1"/>
</dbReference>
<sequence length="537" mass="60123">MDDVTITHRTVEVNGIKMHVAEKGEGAVVLLLHGFPELWYSWRHQIVSLAARGFRAVAPDLRGFGGTDAPLSAASYTMLHVVGDIVALIHALGQDKVFVVGHDWGAMVAWSLCMFRPDKVTALVNLSVAFQPRSPHLKPLEMLRAIYGDDYYICAFQDPERSEAEFARINTGLLLKKFFTYRDPLPVIVPRGNGFGSPPDKEIVLPPWLSEEDINYYASKFEKSGFTGGLNYYRALDSTWELTAPWTGVEIRVPAKFIVGDQDLTYHIPGVKEYIHEGGFKKDVPLLQELWYTWRHQILSLAGRGFRAVAPDLRGYGDSDAPPSPSSYSVLHVIGDLVALIQSLGQQQVFVVGHDWGAAVAWSLCLLRPDLVKALEPGVAEAEFARIDTALLIKKFLTYRKPSALVVSKEKGFGGSFDTVINLPSWLSEEDINYFASKFKQSGFTGGLNYYRCMNLNWELLAPWTGEPIKVPVKFIVGDLDLTYHTPGVQAYIHEGGFRKDVPFLQDVVVMEGVGHFINQEKPNEISDHIYEFIRKF</sequence>
<dbReference type="PRINTS" id="PR00412">
    <property type="entry name" value="EPOXHYDRLASE"/>
</dbReference>
<evidence type="ECO:0000259" key="8">
    <source>
        <dbReference type="Pfam" id="PF00561"/>
    </source>
</evidence>
<evidence type="ECO:0000256" key="1">
    <source>
        <dbReference type="ARBA" id="ARBA00004721"/>
    </source>
</evidence>
<dbReference type="Gene3D" id="3.40.50.1820">
    <property type="entry name" value="alpha/beta hydrolase"/>
    <property type="match status" value="3"/>
</dbReference>
<protein>
    <recommendedName>
        <fullName evidence="2">soluble epoxide hydrolase</fullName>
        <ecNumber evidence="2">3.3.2.10</ecNumber>
    </recommendedName>
</protein>
<evidence type="ECO:0000256" key="2">
    <source>
        <dbReference type="ARBA" id="ARBA00013006"/>
    </source>
</evidence>
<keyword evidence="3 9" id="KW-0378">Hydrolase</keyword>
<name>A0A199UKE6_ANACO</name>
<dbReference type="InterPro" id="IPR000073">
    <property type="entry name" value="AB_hydrolase_1"/>
</dbReference>
<evidence type="ECO:0000256" key="3">
    <source>
        <dbReference type="ARBA" id="ARBA00022801"/>
    </source>
</evidence>
<dbReference type="InterPro" id="IPR029058">
    <property type="entry name" value="AB_hydrolase_fold"/>
</dbReference>
<dbReference type="Pfam" id="PF00561">
    <property type="entry name" value="Abhydrolase_1"/>
    <property type="match status" value="2"/>
</dbReference>
<comment type="similarity">
    <text evidence="4">Belongs to the AB hydrolase superfamily. Epoxide hydrolase family.</text>
</comment>
<evidence type="ECO:0000313" key="9">
    <source>
        <dbReference type="EMBL" id="OAY65176.1"/>
    </source>
</evidence>